<feature type="chain" id="PRO_5042139908" evidence="1">
    <location>
        <begin position="33"/>
        <end position="164"/>
    </location>
</feature>
<protein>
    <submittedName>
        <fullName evidence="2">Uncharacterized protein</fullName>
    </submittedName>
</protein>
<dbReference type="Proteomes" id="UP000829354">
    <property type="component" value="Chromosome II"/>
</dbReference>
<evidence type="ECO:0000256" key="1">
    <source>
        <dbReference type="SAM" id="SignalP"/>
    </source>
</evidence>
<dbReference type="EMBL" id="CP092621">
    <property type="protein sequence ID" value="UMM17955.1"/>
    <property type="molecule type" value="Genomic_DNA"/>
</dbReference>
<keyword evidence="3" id="KW-1185">Reference proteome</keyword>
<sequence>MLAQSVSFADARNMRLPIIHISVLMSLLAVAAEEQKNDEKMKMVLRQNSLSKVEISSQSREDFTTYMSTFCLAVTEWEPSYFLQSYIPWEQVEFLGSLKEFLEPSNDKRMASYFNHLGHNTPNNCSMKNEKKIRDSHNEISQETLFDNYMYDQMTRHEWTPLYM</sequence>
<keyword evidence="1" id="KW-0732">Signal</keyword>
<dbReference type="AlphaFoldDB" id="A0AAE9ECP1"/>
<reference evidence="2 3" key="1">
    <citation type="submission" date="2022-04" db="EMBL/GenBank/DDBJ databases">
        <title>Chromosome-level reference genomes for two strains of Caenorhabditis briggsae: an improved platform for comparative genomics.</title>
        <authorList>
            <person name="Stevens L."/>
            <person name="Andersen E."/>
        </authorList>
    </citation>
    <scope>NUCLEOTIDE SEQUENCE [LARGE SCALE GENOMIC DNA]</scope>
    <source>
        <strain evidence="2">VX34</strain>
        <tissue evidence="2">Whole-organism</tissue>
    </source>
</reference>
<organism evidence="2 3">
    <name type="scientific">Caenorhabditis briggsae</name>
    <dbReference type="NCBI Taxonomy" id="6238"/>
    <lineage>
        <taxon>Eukaryota</taxon>
        <taxon>Metazoa</taxon>
        <taxon>Ecdysozoa</taxon>
        <taxon>Nematoda</taxon>
        <taxon>Chromadorea</taxon>
        <taxon>Rhabditida</taxon>
        <taxon>Rhabditina</taxon>
        <taxon>Rhabditomorpha</taxon>
        <taxon>Rhabditoidea</taxon>
        <taxon>Rhabditidae</taxon>
        <taxon>Peloderinae</taxon>
        <taxon>Caenorhabditis</taxon>
    </lineage>
</organism>
<gene>
    <name evidence="2" type="ORF">L5515_014255</name>
</gene>
<accession>A0AAE9ECP1</accession>
<feature type="signal peptide" evidence="1">
    <location>
        <begin position="1"/>
        <end position="32"/>
    </location>
</feature>
<evidence type="ECO:0000313" key="3">
    <source>
        <dbReference type="Proteomes" id="UP000829354"/>
    </source>
</evidence>
<evidence type="ECO:0000313" key="2">
    <source>
        <dbReference type="EMBL" id="UMM17955.1"/>
    </source>
</evidence>
<proteinExistence type="predicted"/>
<name>A0AAE9ECP1_CAEBR</name>